<evidence type="ECO:0000313" key="3">
    <source>
        <dbReference type="EMBL" id="QLG72602.1"/>
    </source>
</evidence>
<dbReference type="OrthoDB" id="5419752at2759"/>
<dbReference type="InterPro" id="IPR039432">
    <property type="entry name" value="SRP9_dom"/>
</dbReference>
<feature type="region of interest" description="Disordered" evidence="1">
    <location>
        <begin position="138"/>
        <end position="168"/>
    </location>
</feature>
<dbReference type="Proteomes" id="UP000509704">
    <property type="component" value="Chromosome 4"/>
</dbReference>
<evidence type="ECO:0000256" key="1">
    <source>
        <dbReference type="SAM" id="MobiDB-lite"/>
    </source>
</evidence>
<dbReference type="Pfam" id="PF05486">
    <property type="entry name" value="SRP9-21"/>
    <property type="match status" value="1"/>
</dbReference>
<sequence length="168" mass="18933">MSVKPIDTFITNSVKLFEVNPSQTTFTILYQHRARKYTGEKPNNIPQVSFKTHNGSLSTNYKFTTRKSKDVSRLLSALGPKGVTIAVSKVDKKIRKSTKANDQQIKKKRDNVKQFKSNDIAGISTLLVNTDVKEYVPVQEASSQQTDGKQGSSSKKKKQNKNKNKKKR</sequence>
<dbReference type="RefSeq" id="XP_037144330.1">
    <property type="nucleotide sequence ID" value="XM_037288435.1"/>
</dbReference>
<feature type="compositionally biased region" description="Basic residues" evidence="1">
    <location>
        <begin position="154"/>
        <end position="168"/>
    </location>
</feature>
<evidence type="ECO:0000313" key="4">
    <source>
        <dbReference type="Proteomes" id="UP000509704"/>
    </source>
</evidence>
<dbReference type="EMBL" id="CP058607">
    <property type="protein sequence ID" value="QLG72602.1"/>
    <property type="molecule type" value="Genomic_DNA"/>
</dbReference>
<proteinExistence type="predicted"/>
<reference evidence="3 4" key="1">
    <citation type="submission" date="2020-07" db="EMBL/GenBank/DDBJ databases">
        <title>The yeast mating-type switching endonuclease HO is a domesticated member of an unorthodox homing genetic element family.</title>
        <authorList>
            <person name="Coughlan A.Y."/>
            <person name="Lombardi L."/>
            <person name="Braun-Galleani S."/>
            <person name="Martos A.R."/>
            <person name="Galeote V."/>
            <person name="Bigey F."/>
            <person name="Dequin S."/>
            <person name="Byrne K.P."/>
            <person name="Wolfe K.H."/>
        </authorList>
    </citation>
    <scope>NUCLEOTIDE SEQUENCE [LARGE SCALE GENOMIC DNA]</scope>
    <source>
        <strain evidence="3 4">NRRL Y-6702</strain>
    </source>
</reference>
<organism evidence="3 4">
    <name type="scientific">Zygotorulaspora mrakii</name>
    <name type="common">Zygosaccharomyces mrakii</name>
    <dbReference type="NCBI Taxonomy" id="42260"/>
    <lineage>
        <taxon>Eukaryota</taxon>
        <taxon>Fungi</taxon>
        <taxon>Dikarya</taxon>
        <taxon>Ascomycota</taxon>
        <taxon>Saccharomycotina</taxon>
        <taxon>Saccharomycetes</taxon>
        <taxon>Saccharomycetales</taxon>
        <taxon>Saccharomycetaceae</taxon>
        <taxon>Zygotorulaspora</taxon>
    </lineage>
</organism>
<dbReference type="GeneID" id="59236326"/>
<evidence type="ECO:0000259" key="2">
    <source>
        <dbReference type="Pfam" id="PF05486"/>
    </source>
</evidence>
<name>A0A7H9B4B0_ZYGMR</name>
<accession>A0A7H9B4B0</accession>
<feature type="domain" description="SRP9" evidence="2">
    <location>
        <begin position="3"/>
        <end position="84"/>
    </location>
</feature>
<gene>
    <name evidence="3" type="ORF">HG535_0D03100</name>
</gene>
<dbReference type="AlphaFoldDB" id="A0A7H9B4B0"/>
<dbReference type="KEGG" id="zmk:HG535_0D03100"/>
<keyword evidence="4" id="KW-1185">Reference proteome</keyword>
<protein>
    <recommendedName>
        <fullName evidence="2">SRP9 domain-containing protein</fullName>
    </recommendedName>
</protein>